<dbReference type="EMBL" id="CM056792">
    <property type="protein sequence ID" value="KAJ8722282.1"/>
    <property type="molecule type" value="Genomic_DNA"/>
</dbReference>
<organism evidence="1 2">
    <name type="scientific">Mythimna loreyi</name>
    <dbReference type="NCBI Taxonomy" id="667449"/>
    <lineage>
        <taxon>Eukaryota</taxon>
        <taxon>Metazoa</taxon>
        <taxon>Ecdysozoa</taxon>
        <taxon>Arthropoda</taxon>
        <taxon>Hexapoda</taxon>
        <taxon>Insecta</taxon>
        <taxon>Pterygota</taxon>
        <taxon>Neoptera</taxon>
        <taxon>Endopterygota</taxon>
        <taxon>Lepidoptera</taxon>
        <taxon>Glossata</taxon>
        <taxon>Ditrysia</taxon>
        <taxon>Noctuoidea</taxon>
        <taxon>Noctuidae</taxon>
        <taxon>Noctuinae</taxon>
        <taxon>Hadenini</taxon>
        <taxon>Mythimna</taxon>
    </lineage>
</organism>
<name>A0ACC2QS82_9NEOP</name>
<keyword evidence="2" id="KW-1185">Reference proteome</keyword>
<sequence>MLKLFIVLATVAVYNVQANNRVYHLFTRGSSTPQPMTIRDNRLPSNFVPEHKTIILIHGHRGSVNAPSNTIIINELFELRTEYNVIVVDWEREASFGYSVASSYVSTVANNVAGFLRWLAAQTAVEGRVPPTPPAPAVPLVQMKDVHLVGFGLGAHLAGIASRQLNGSPGLVGRITGLDPAGSGWGSRSARLNANDANYVEVIHTDGTGPLANGIGSSIGDIDFYANGGSNQPGCFGHTCSHERAYELFAASFRGHLVGERCSSKTQMNLNLCSSRNTLVMGGTELTKDSSNGGIYRVNTRRTFPF</sequence>
<proteinExistence type="predicted"/>
<evidence type="ECO:0000313" key="2">
    <source>
        <dbReference type="Proteomes" id="UP001231649"/>
    </source>
</evidence>
<dbReference type="Proteomes" id="UP001231649">
    <property type="component" value="Chromosome 16"/>
</dbReference>
<accession>A0ACC2QS82</accession>
<protein>
    <submittedName>
        <fullName evidence="1">Uncharacterized protein</fullName>
    </submittedName>
</protein>
<gene>
    <name evidence="1" type="ORF">PYW08_004684</name>
</gene>
<evidence type="ECO:0000313" key="1">
    <source>
        <dbReference type="EMBL" id="KAJ8722282.1"/>
    </source>
</evidence>
<reference evidence="1" key="1">
    <citation type="submission" date="2023-03" db="EMBL/GenBank/DDBJ databases">
        <title>Chromosome-level genomes of two armyworms, Mythimna separata and Mythimna loreyi, provide insights into the biosynthesis and reception of sex pheromones.</title>
        <authorList>
            <person name="Zhao H."/>
        </authorList>
    </citation>
    <scope>NUCLEOTIDE SEQUENCE</scope>
    <source>
        <strain evidence="1">BeijingLab</strain>
    </source>
</reference>
<comment type="caution">
    <text evidence="1">The sequence shown here is derived from an EMBL/GenBank/DDBJ whole genome shotgun (WGS) entry which is preliminary data.</text>
</comment>